<sequence>MRIVREAAACTQRGDIEALLRREGIYSSLLAAWRKQLALHGSEALAERKPGRPEPGATPTAVPQPPRPRPLGPQRRNAPLGAIHSWDSRPACLKPVGVLRSMIAVRGGAGASARAPKPKRDKRRRRDHPRMKSSTMSCAASSANCLAGDFMK</sequence>
<feature type="compositionally biased region" description="Pro residues" evidence="1">
    <location>
        <begin position="62"/>
        <end position="71"/>
    </location>
</feature>
<dbReference type="EMBL" id="CP012672">
    <property type="protein sequence ID" value="AUX29478.1"/>
    <property type="molecule type" value="Genomic_DNA"/>
</dbReference>
<accession>A0A4P2QIM8</accession>
<evidence type="ECO:0008006" key="4">
    <source>
        <dbReference type="Google" id="ProtNLM"/>
    </source>
</evidence>
<dbReference type="AlphaFoldDB" id="A0A4P2QIM8"/>
<protein>
    <recommendedName>
        <fullName evidence="4">Transposase</fullName>
    </recommendedName>
</protein>
<evidence type="ECO:0000313" key="2">
    <source>
        <dbReference type="EMBL" id="AUX29478.1"/>
    </source>
</evidence>
<name>A0A4P2QIM8_SORCE</name>
<evidence type="ECO:0000313" key="3">
    <source>
        <dbReference type="Proteomes" id="UP000295497"/>
    </source>
</evidence>
<feature type="compositionally biased region" description="Basic residues" evidence="1">
    <location>
        <begin position="116"/>
        <end position="131"/>
    </location>
</feature>
<evidence type="ECO:0000256" key="1">
    <source>
        <dbReference type="SAM" id="MobiDB-lite"/>
    </source>
</evidence>
<feature type="region of interest" description="Disordered" evidence="1">
    <location>
        <begin position="44"/>
        <end position="83"/>
    </location>
</feature>
<organism evidence="2 3">
    <name type="scientific">Sorangium cellulosum</name>
    <name type="common">Polyangium cellulosum</name>
    <dbReference type="NCBI Taxonomy" id="56"/>
    <lineage>
        <taxon>Bacteria</taxon>
        <taxon>Pseudomonadati</taxon>
        <taxon>Myxococcota</taxon>
        <taxon>Polyangia</taxon>
        <taxon>Polyangiales</taxon>
        <taxon>Polyangiaceae</taxon>
        <taxon>Sorangium</taxon>
    </lineage>
</organism>
<feature type="compositionally biased region" description="Polar residues" evidence="1">
    <location>
        <begin position="132"/>
        <end position="144"/>
    </location>
</feature>
<gene>
    <name evidence="2" type="ORF">SOCE836_015680</name>
</gene>
<feature type="region of interest" description="Disordered" evidence="1">
    <location>
        <begin position="105"/>
        <end position="152"/>
    </location>
</feature>
<proteinExistence type="predicted"/>
<dbReference type="Proteomes" id="UP000295497">
    <property type="component" value="Chromosome"/>
</dbReference>
<reference evidence="2 3" key="1">
    <citation type="submission" date="2015-09" db="EMBL/GenBank/DDBJ databases">
        <title>Sorangium comparison.</title>
        <authorList>
            <person name="Zaburannyi N."/>
            <person name="Bunk B."/>
            <person name="Overmann J."/>
            <person name="Mueller R."/>
        </authorList>
    </citation>
    <scope>NUCLEOTIDE SEQUENCE [LARGE SCALE GENOMIC DNA]</scope>
    <source>
        <strain evidence="2 3">So ce836</strain>
    </source>
</reference>